<dbReference type="RefSeq" id="WP_044688202.1">
    <property type="nucleotide sequence ID" value="NZ_CEEW01000047.1"/>
</dbReference>
<evidence type="ECO:0000256" key="1">
    <source>
        <dbReference type="ARBA" id="ARBA00022649"/>
    </source>
</evidence>
<dbReference type="EMBL" id="FIFW01000044">
    <property type="protein sequence ID" value="CYV05697.1"/>
    <property type="molecule type" value="Genomic_DNA"/>
</dbReference>
<organism evidence="2 3">
    <name type="scientific">Streptococcus suis</name>
    <dbReference type="NCBI Taxonomy" id="1307"/>
    <lineage>
        <taxon>Bacteria</taxon>
        <taxon>Bacillati</taxon>
        <taxon>Bacillota</taxon>
        <taxon>Bacilli</taxon>
        <taxon>Lactobacillales</taxon>
        <taxon>Streptococcaceae</taxon>
        <taxon>Streptococcus</taxon>
    </lineage>
</organism>
<reference evidence="2 3" key="1">
    <citation type="submission" date="2016-02" db="EMBL/GenBank/DDBJ databases">
        <authorList>
            <consortium name="Pathogen Informatics"/>
        </authorList>
    </citation>
    <scope>NUCLEOTIDE SEQUENCE [LARGE SCALE GENOMIC DNA]</scope>
    <source>
        <strain evidence="2 3">LSS23</strain>
    </source>
</reference>
<gene>
    <name evidence="2" type="ORF">ERS132385_02287</name>
</gene>
<dbReference type="Proteomes" id="UP000073434">
    <property type="component" value="Unassembled WGS sequence"/>
</dbReference>
<evidence type="ECO:0000313" key="2">
    <source>
        <dbReference type="EMBL" id="CYV05697.1"/>
    </source>
</evidence>
<name>A0A0Z8GVM5_STRSU</name>
<proteinExistence type="predicted"/>
<protein>
    <submittedName>
        <fullName evidence="2">Plasmid stabilisation system protein</fullName>
    </submittedName>
</protein>
<keyword evidence="1" id="KW-1277">Toxin-antitoxin system</keyword>
<dbReference type="InterPro" id="IPR035093">
    <property type="entry name" value="RelE/ParE_toxin_dom_sf"/>
</dbReference>
<dbReference type="Gene3D" id="3.30.2310.20">
    <property type="entry name" value="RelE-like"/>
    <property type="match status" value="1"/>
</dbReference>
<dbReference type="AlphaFoldDB" id="A0A0Z8GVM5"/>
<dbReference type="InterPro" id="IPR007712">
    <property type="entry name" value="RelE/ParE_toxin"/>
</dbReference>
<dbReference type="Pfam" id="PF05016">
    <property type="entry name" value="ParE_toxin"/>
    <property type="match status" value="1"/>
</dbReference>
<sequence>MENKHFELTFLPLFEQDLNEAVDYITNTLNSPQAALNLVDEVEKAIFERLKNPSGYAPFPTLKKRPHDYYTIKVRNFTIFYVLIENTMEIRRILYSKRDFERLL</sequence>
<accession>A0A0Z8GVM5</accession>
<evidence type="ECO:0000313" key="3">
    <source>
        <dbReference type="Proteomes" id="UP000073434"/>
    </source>
</evidence>